<feature type="signal peptide" evidence="1">
    <location>
        <begin position="1"/>
        <end position="19"/>
    </location>
</feature>
<evidence type="ECO:0000313" key="2">
    <source>
        <dbReference type="EMBL" id="MBA4629952.1"/>
    </source>
</evidence>
<feature type="chain" id="PRO_5027587742" description="Secreted protein" evidence="1">
    <location>
        <begin position="20"/>
        <end position="116"/>
    </location>
</feature>
<name>A0A7C8YYQ0_OPUST</name>
<evidence type="ECO:0000256" key="1">
    <source>
        <dbReference type="SAM" id="SignalP"/>
    </source>
</evidence>
<proteinExistence type="predicted"/>
<sequence>MRWWWGWHSILLMHGESSSHLLRRRWWPPNWRTSHSHRWWRRPCKTLTPLRRWRHHIWGYWSELRGQWWWGSLRLMWLTRPSRCRAHLHWWRESPNLRRWWWTEWRHWARWSSTIC</sequence>
<accession>A0A7C8YYQ0</accession>
<keyword evidence="1" id="KW-0732">Signal</keyword>
<reference evidence="2" key="1">
    <citation type="journal article" date="2013" name="J. Plant Res.">
        <title>Effect of fungi and light on seed germination of three Opuntia species from semiarid lands of central Mexico.</title>
        <authorList>
            <person name="Delgado-Sanchez P."/>
            <person name="Jimenez-Bremont J.F."/>
            <person name="Guerrero-Gonzalez Mde L."/>
            <person name="Flores J."/>
        </authorList>
    </citation>
    <scope>NUCLEOTIDE SEQUENCE</scope>
    <source>
        <tissue evidence="2">Cladode</tissue>
    </source>
</reference>
<reference evidence="2" key="2">
    <citation type="submission" date="2020-07" db="EMBL/GenBank/DDBJ databases">
        <authorList>
            <person name="Vera ALvarez R."/>
            <person name="Arias-Moreno D.M."/>
            <person name="Jimenez-Jacinto V."/>
            <person name="Jimenez-Bremont J.F."/>
            <person name="Swaminathan K."/>
            <person name="Moose S.P."/>
            <person name="Guerrero-Gonzalez M.L."/>
            <person name="Marino-Ramirez L."/>
            <person name="Landsman D."/>
            <person name="Rodriguez-Kessler M."/>
            <person name="Delgado-Sanchez P."/>
        </authorList>
    </citation>
    <scope>NUCLEOTIDE SEQUENCE</scope>
    <source>
        <tissue evidence="2">Cladode</tissue>
    </source>
</reference>
<protein>
    <recommendedName>
        <fullName evidence="3">Secreted protein</fullName>
    </recommendedName>
</protein>
<evidence type="ECO:0008006" key="3">
    <source>
        <dbReference type="Google" id="ProtNLM"/>
    </source>
</evidence>
<dbReference type="AlphaFoldDB" id="A0A7C8YYQ0"/>
<dbReference type="EMBL" id="GISG01071329">
    <property type="protein sequence ID" value="MBA4629952.1"/>
    <property type="molecule type" value="Transcribed_RNA"/>
</dbReference>
<organism evidence="2">
    <name type="scientific">Opuntia streptacantha</name>
    <name type="common">Prickly pear cactus</name>
    <name type="synonym">Opuntia cardona</name>
    <dbReference type="NCBI Taxonomy" id="393608"/>
    <lineage>
        <taxon>Eukaryota</taxon>
        <taxon>Viridiplantae</taxon>
        <taxon>Streptophyta</taxon>
        <taxon>Embryophyta</taxon>
        <taxon>Tracheophyta</taxon>
        <taxon>Spermatophyta</taxon>
        <taxon>Magnoliopsida</taxon>
        <taxon>eudicotyledons</taxon>
        <taxon>Gunneridae</taxon>
        <taxon>Pentapetalae</taxon>
        <taxon>Caryophyllales</taxon>
        <taxon>Cactineae</taxon>
        <taxon>Cactaceae</taxon>
        <taxon>Opuntioideae</taxon>
        <taxon>Opuntia</taxon>
    </lineage>
</organism>